<reference evidence="3 4" key="1">
    <citation type="submission" date="2013-12" db="EMBL/GenBank/DDBJ databases">
        <title>A Varibaculum cambriense genome reconstructed from a premature infant gut community with otherwise low bacterial novelty that shifts toward anaerobic metabolism during the third week of life.</title>
        <authorList>
            <person name="Brown C.T."/>
            <person name="Sharon I."/>
            <person name="Thomas B.C."/>
            <person name="Castelle C.J."/>
            <person name="Morowitz M.J."/>
            <person name="Banfield J.F."/>
        </authorList>
    </citation>
    <scope>NUCLEOTIDE SEQUENCE [LARGE SCALE GENOMIC DNA]</scope>
    <source>
        <strain evidence="4">DORA_12</strain>
    </source>
</reference>
<name>W1VMN9_9ACTO</name>
<feature type="non-terminal residue" evidence="3">
    <location>
        <position position="232"/>
    </location>
</feature>
<comment type="caution">
    <text evidence="3">The sequence shown here is derived from an EMBL/GenBank/DDBJ whole genome shotgun (WGS) entry which is preliminary data.</text>
</comment>
<dbReference type="AlphaFoldDB" id="W1VMN9"/>
<protein>
    <submittedName>
        <fullName evidence="3">Uncharacterized protein</fullName>
    </submittedName>
</protein>
<gene>
    <name evidence="3" type="ORF">Q605_AUC00176G0004</name>
</gene>
<evidence type="ECO:0000256" key="2">
    <source>
        <dbReference type="SAM" id="Phobius"/>
    </source>
</evidence>
<evidence type="ECO:0000313" key="4">
    <source>
        <dbReference type="Proteomes" id="UP000018852"/>
    </source>
</evidence>
<keyword evidence="2" id="KW-0812">Transmembrane</keyword>
<feature type="transmembrane region" description="Helical" evidence="2">
    <location>
        <begin position="38"/>
        <end position="64"/>
    </location>
</feature>
<sequence length="232" mass="25522">MKTIGRIILWLVIVAASVTLLLMLIGAIALMVDGEMTLGTTVILVLFVVVPLVITITGACWGIARLKLSRAPAPEVQKTPVGPGEPVAPPVPQHTASADKAAAQAERLRRREERRRLQEERRRRREEERRQREAAARAAAAAEQERRAREGYMSSGDWVPPRPTGRLFDAWAPGRGLEVVGEAWRPDAFRRLMGRQAGFRTYEGAELVADAILVPDPLNPHGKCEAVAVYVG</sequence>
<keyword evidence="2" id="KW-1133">Transmembrane helix</keyword>
<accession>W1VMN9</accession>
<evidence type="ECO:0000313" key="3">
    <source>
        <dbReference type="EMBL" id="ETJ06961.1"/>
    </source>
</evidence>
<organism evidence="3 4">
    <name type="scientific">Actinomyces urogenitalis DORA_12</name>
    <dbReference type="NCBI Taxonomy" id="1403939"/>
    <lineage>
        <taxon>Bacteria</taxon>
        <taxon>Bacillati</taxon>
        <taxon>Actinomycetota</taxon>
        <taxon>Actinomycetes</taxon>
        <taxon>Actinomycetales</taxon>
        <taxon>Actinomycetaceae</taxon>
        <taxon>Actinomyces</taxon>
    </lineage>
</organism>
<feature type="region of interest" description="Disordered" evidence="1">
    <location>
        <begin position="75"/>
        <end position="158"/>
    </location>
</feature>
<feature type="transmembrane region" description="Helical" evidence="2">
    <location>
        <begin position="7"/>
        <end position="32"/>
    </location>
</feature>
<dbReference type="EMBL" id="AZLV01000176">
    <property type="protein sequence ID" value="ETJ06961.1"/>
    <property type="molecule type" value="Genomic_DNA"/>
</dbReference>
<feature type="compositionally biased region" description="Basic and acidic residues" evidence="1">
    <location>
        <begin position="106"/>
        <end position="135"/>
    </location>
</feature>
<dbReference type="Proteomes" id="UP000018852">
    <property type="component" value="Unassembled WGS sequence"/>
</dbReference>
<proteinExistence type="predicted"/>
<evidence type="ECO:0000256" key="1">
    <source>
        <dbReference type="SAM" id="MobiDB-lite"/>
    </source>
</evidence>
<keyword evidence="2" id="KW-0472">Membrane</keyword>